<comment type="caution">
    <text evidence="5">The sequence shown here is derived from an EMBL/GenBank/DDBJ whole genome shotgun (WGS) entry which is preliminary data.</text>
</comment>
<keyword evidence="6" id="KW-1185">Reference proteome</keyword>
<dbReference type="CDD" id="cd05380">
    <property type="entry name" value="CAP_euk"/>
    <property type="match status" value="1"/>
</dbReference>
<reference evidence="5" key="1">
    <citation type="journal article" date="2016" name="Insect Biochem. Mol. Biol.">
        <title>Multifaceted biological insights from a draft genome sequence of the tobacco hornworm moth, Manduca sexta.</title>
        <authorList>
            <person name="Kanost M.R."/>
            <person name="Arrese E.L."/>
            <person name="Cao X."/>
            <person name="Chen Y.R."/>
            <person name="Chellapilla S."/>
            <person name="Goldsmith M.R."/>
            <person name="Grosse-Wilde E."/>
            <person name="Heckel D.G."/>
            <person name="Herndon N."/>
            <person name="Jiang H."/>
            <person name="Papanicolaou A."/>
            <person name="Qu J."/>
            <person name="Soulages J.L."/>
            <person name="Vogel H."/>
            <person name="Walters J."/>
            <person name="Waterhouse R.M."/>
            <person name="Ahn S.J."/>
            <person name="Almeida F.C."/>
            <person name="An C."/>
            <person name="Aqrawi P."/>
            <person name="Bretschneider A."/>
            <person name="Bryant W.B."/>
            <person name="Bucks S."/>
            <person name="Chao H."/>
            <person name="Chevignon G."/>
            <person name="Christen J.M."/>
            <person name="Clarke D.F."/>
            <person name="Dittmer N.T."/>
            <person name="Ferguson L.C.F."/>
            <person name="Garavelou S."/>
            <person name="Gordon K.H.J."/>
            <person name="Gunaratna R.T."/>
            <person name="Han Y."/>
            <person name="Hauser F."/>
            <person name="He Y."/>
            <person name="Heidel-Fischer H."/>
            <person name="Hirsh A."/>
            <person name="Hu Y."/>
            <person name="Jiang H."/>
            <person name="Kalra D."/>
            <person name="Klinner C."/>
            <person name="Konig C."/>
            <person name="Kovar C."/>
            <person name="Kroll A.R."/>
            <person name="Kuwar S.S."/>
            <person name="Lee S.L."/>
            <person name="Lehman R."/>
            <person name="Li K."/>
            <person name="Li Z."/>
            <person name="Liang H."/>
            <person name="Lovelace S."/>
            <person name="Lu Z."/>
            <person name="Mansfield J.H."/>
            <person name="McCulloch K.J."/>
            <person name="Mathew T."/>
            <person name="Morton B."/>
            <person name="Muzny D.M."/>
            <person name="Neunemann D."/>
            <person name="Ongeri F."/>
            <person name="Pauchet Y."/>
            <person name="Pu L.L."/>
            <person name="Pyrousis I."/>
            <person name="Rao X.J."/>
            <person name="Redding A."/>
            <person name="Roesel C."/>
            <person name="Sanchez-Gracia A."/>
            <person name="Schaack S."/>
            <person name="Shukla A."/>
            <person name="Tetreau G."/>
            <person name="Wang Y."/>
            <person name="Xiong G.H."/>
            <person name="Traut W."/>
            <person name="Walsh T.K."/>
            <person name="Worley K.C."/>
            <person name="Wu D."/>
            <person name="Wu W."/>
            <person name="Wu Y.Q."/>
            <person name="Zhang X."/>
            <person name="Zou Z."/>
            <person name="Zucker H."/>
            <person name="Briscoe A.D."/>
            <person name="Burmester T."/>
            <person name="Clem R.J."/>
            <person name="Feyereisen R."/>
            <person name="Grimmelikhuijzen C.J.P."/>
            <person name="Hamodrakas S.J."/>
            <person name="Hansson B.S."/>
            <person name="Huguet E."/>
            <person name="Jermiin L.S."/>
            <person name="Lan Q."/>
            <person name="Lehman H.K."/>
            <person name="Lorenzen M."/>
            <person name="Merzendorfer H."/>
            <person name="Michalopoulos I."/>
            <person name="Morton D.B."/>
            <person name="Muthukrishnan S."/>
            <person name="Oakeshott J.G."/>
            <person name="Palmer W."/>
            <person name="Park Y."/>
            <person name="Passarelli A.L."/>
            <person name="Rozas J."/>
            <person name="Schwartz L.M."/>
            <person name="Smith W."/>
            <person name="Southgate A."/>
            <person name="Vilcinskas A."/>
            <person name="Vogt R."/>
            <person name="Wang P."/>
            <person name="Werren J."/>
            <person name="Yu X.Q."/>
            <person name="Zhou J.J."/>
            <person name="Brown S.J."/>
            <person name="Scherer S.E."/>
            <person name="Richards S."/>
            <person name="Blissard G.W."/>
        </authorList>
    </citation>
    <scope>NUCLEOTIDE SEQUENCE</scope>
</reference>
<dbReference type="Proteomes" id="UP000791440">
    <property type="component" value="Unassembled WGS sequence"/>
</dbReference>
<dbReference type="SMART" id="SM00198">
    <property type="entry name" value="SCP"/>
    <property type="match status" value="1"/>
</dbReference>
<evidence type="ECO:0000256" key="2">
    <source>
        <dbReference type="ARBA" id="ARBA00022525"/>
    </source>
</evidence>
<dbReference type="InterPro" id="IPR035940">
    <property type="entry name" value="CAP_sf"/>
</dbReference>
<dbReference type="OrthoDB" id="414826at2759"/>
<proteinExistence type="predicted"/>
<keyword evidence="2" id="KW-0964">Secreted</keyword>
<dbReference type="PRINTS" id="PR00837">
    <property type="entry name" value="V5TPXLIKE"/>
</dbReference>
<dbReference type="AlphaFoldDB" id="A0A922CV73"/>
<feature type="chain" id="PRO_5037434748" description="SCP domain-containing protein" evidence="3">
    <location>
        <begin position="23"/>
        <end position="576"/>
    </location>
</feature>
<evidence type="ECO:0000313" key="5">
    <source>
        <dbReference type="EMBL" id="KAG6459622.1"/>
    </source>
</evidence>
<protein>
    <recommendedName>
        <fullName evidence="4">SCP domain-containing protein</fullName>
    </recommendedName>
</protein>
<reference evidence="5" key="2">
    <citation type="submission" date="2020-12" db="EMBL/GenBank/DDBJ databases">
        <authorList>
            <person name="Kanost M."/>
        </authorList>
    </citation>
    <scope>NUCLEOTIDE SEQUENCE</scope>
</reference>
<accession>A0A922CV73</accession>
<gene>
    <name evidence="5" type="ORF">O3G_MSEX011483</name>
</gene>
<evidence type="ECO:0000256" key="1">
    <source>
        <dbReference type="ARBA" id="ARBA00004613"/>
    </source>
</evidence>
<dbReference type="SUPFAM" id="SSF55797">
    <property type="entry name" value="PR-1-like"/>
    <property type="match status" value="1"/>
</dbReference>
<dbReference type="PRINTS" id="PR00838">
    <property type="entry name" value="V5ALLERGEN"/>
</dbReference>
<name>A0A922CV73_MANSE</name>
<dbReference type="InterPro" id="IPR002413">
    <property type="entry name" value="V5_allergen-like"/>
</dbReference>
<feature type="signal peptide" evidence="3">
    <location>
        <begin position="1"/>
        <end position="22"/>
    </location>
</feature>
<organism evidence="5 6">
    <name type="scientific">Manduca sexta</name>
    <name type="common">Tobacco hawkmoth</name>
    <name type="synonym">Tobacco hornworm</name>
    <dbReference type="NCBI Taxonomy" id="7130"/>
    <lineage>
        <taxon>Eukaryota</taxon>
        <taxon>Metazoa</taxon>
        <taxon>Ecdysozoa</taxon>
        <taxon>Arthropoda</taxon>
        <taxon>Hexapoda</taxon>
        <taxon>Insecta</taxon>
        <taxon>Pterygota</taxon>
        <taxon>Neoptera</taxon>
        <taxon>Endopterygota</taxon>
        <taxon>Lepidoptera</taxon>
        <taxon>Glossata</taxon>
        <taxon>Ditrysia</taxon>
        <taxon>Bombycoidea</taxon>
        <taxon>Sphingidae</taxon>
        <taxon>Sphinginae</taxon>
        <taxon>Sphingini</taxon>
        <taxon>Manduca</taxon>
    </lineage>
</organism>
<dbReference type="Pfam" id="PF00188">
    <property type="entry name" value="CAP"/>
    <property type="match status" value="1"/>
</dbReference>
<dbReference type="GO" id="GO:0005576">
    <property type="term" value="C:extracellular region"/>
    <property type="evidence" value="ECO:0007669"/>
    <property type="project" value="UniProtKB-SubCell"/>
</dbReference>
<feature type="domain" description="SCP" evidence="4">
    <location>
        <begin position="62"/>
        <end position="232"/>
    </location>
</feature>
<sequence length="576" mass="65102">MLAVKNSLFIYILIIFILKCKSKDYCSADTCNNNKQHTLCKFQSPNPANHCIEFEFLIKTPDEKIAILNKINSRRNKVALGELKSLKSAESMLKLEWNEDLALSAQRWANQCVKHNVPDIKDFCRDLRQESVEQNIATIHGEAPGLSLLALIDVWYMELLNFNASFLSRYKPSVQTGFLHYDYFTQLIWADTTQVGCGGVKFKEQYESESGLRNRTIYRLVCNFAPGGNRENESVYSVGLPCSRCPLEYICDIEFKALCGPKNPNKTSIINLKYEPDIEKTTAITSEFYDYSDVAMDFIEKLGSAETADKIKSTDQLQFGGKSQTPFEYFSNLHVLTKHGKEEAASLLHTCKEELAVDEFISLLKKKLSNDPMFKEMLVTKSLLNNAPDNTYTDASVADFVSKIYSKKIPTTTSKTPNNDLINSTLLVDLIEAVIFRSGGKYSTSEITEQNTQPEHEVSPVKIQAELAEVKPNHDFTGHYFFPEDEEELITETTESYDDTFSVPASDIIQEIEEIKKITTTKDFLDDILESDVVVESTSSPTLLSPDDISIYKSGHNVMKKFLENIGDKGERARLA</sequence>
<dbReference type="PANTHER" id="PTHR10334">
    <property type="entry name" value="CYSTEINE-RICH SECRETORY PROTEIN-RELATED"/>
    <property type="match status" value="1"/>
</dbReference>
<keyword evidence="3" id="KW-0732">Signal</keyword>
<dbReference type="Gene3D" id="3.40.33.10">
    <property type="entry name" value="CAP"/>
    <property type="match status" value="1"/>
</dbReference>
<dbReference type="InterPro" id="IPR001283">
    <property type="entry name" value="CRISP-related"/>
</dbReference>
<evidence type="ECO:0000256" key="3">
    <source>
        <dbReference type="SAM" id="SignalP"/>
    </source>
</evidence>
<evidence type="ECO:0000313" key="6">
    <source>
        <dbReference type="Proteomes" id="UP000791440"/>
    </source>
</evidence>
<dbReference type="EMBL" id="JH668629">
    <property type="protein sequence ID" value="KAG6459622.1"/>
    <property type="molecule type" value="Genomic_DNA"/>
</dbReference>
<evidence type="ECO:0000259" key="4">
    <source>
        <dbReference type="SMART" id="SM00198"/>
    </source>
</evidence>
<comment type="subcellular location">
    <subcellularLocation>
        <location evidence="1">Secreted</location>
    </subcellularLocation>
</comment>
<dbReference type="InterPro" id="IPR014044">
    <property type="entry name" value="CAP_dom"/>
</dbReference>